<reference evidence="1 2" key="1">
    <citation type="journal article" date="2015" name="Proc. Natl. Acad. Sci. U.S.A.">
        <title>The resurrection genome of Boea hygrometrica: A blueprint for survival of dehydration.</title>
        <authorList>
            <person name="Xiao L."/>
            <person name="Yang G."/>
            <person name="Zhang L."/>
            <person name="Yang X."/>
            <person name="Zhao S."/>
            <person name="Ji Z."/>
            <person name="Zhou Q."/>
            <person name="Hu M."/>
            <person name="Wang Y."/>
            <person name="Chen M."/>
            <person name="Xu Y."/>
            <person name="Jin H."/>
            <person name="Xiao X."/>
            <person name="Hu G."/>
            <person name="Bao F."/>
            <person name="Hu Y."/>
            <person name="Wan P."/>
            <person name="Li L."/>
            <person name="Deng X."/>
            <person name="Kuang T."/>
            <person name="Xiang C."/>
            <person name="Zhu J.K."/>
            <person name="Oliver M.J."/>
            <person name="He Y."/>
        </authorList>
    </citation>
    <scope>NUCLEOTIDE SEQUENCE [LARGE SCALE GENOMIC DNA]</scope>
    <source>
        <strain evidence="2">cv. XS01</strain>
    </source>
</reference>
<protein>
    <submittedName>
        <fullName evidence="1">Nucleoporin autopeptidase</fullName>
    </submittedName>
</protein>
<dbReference type="EMBL" id="KV006886">
    <property type="protein sequence ID" value="KZV32323.1"/>
    <property type="molecule type" value="Genomic_DNA"/>
</dbReference>
<name>A0A2Z7BCV8_9LAMI</name>
<gene>
    <name evidence="1" type="ORF">F511_04031</name>
</gene>
<organism evidence="1 2">
    <name type="scientific">Dorcoceras hygrometricum</name>
    <dbReference type="NCBI Taxonomy" id="472368"/>
    <lineage>
        <taxon>Eukaryota</taxon>
        <taxon>Viridiplantae</taxon>
        <taxon>Streptophyta</taxon>
        <taxon>Embryophyta</taxon>
        <taxon>Tracheophyta</taxon>
        <taxon>Spermatophyta</taxon>
        <taxon>Magnoliopsida</taxon>
        <taxon>eudicotyledons</taxon>
        <taxon>Gunneridae</taxon>
        <taxon>Pentapetalae</taxon>
        <taxon>asterids</taxon>
        <taxon>lamiids</taxon>
        <taxon>Lamiales</taxon>
        <taxon>Gesneriaceae</taxon>
        <taxon>Didymocarpoideae</taxon>
        <taxon>Trichosporeae</taxon>
        <taxon>Loxocarpinae</taxon>
        <taxon>Dorcoceras</taxon>
    </lineage>
</organism>
<sequence length="205" mass="22451">MAASLIANSLQVNFDSVLSFSDEGMVAMFRALESTGLRGFLGFPSVLYEDDLVSFFANSLGAPYLTLGEAKTFPPLKILTVKTVGTYVAKNKNITTEEETDELQMEKDVKKAVAKRRLAPAAEPVAKRKRTTVGRAAPTEKYLSIVPVVQDPAPISVVPAVTPRSQRRRAPKRKLVLQDESEEERVEAIVEKVVAGIASLEMEEI</sequence>
<accession>A0A2Z7BCV8</accession>
<proteinExistence type="predicted"/>
<evidence type="ECO:0000313" key="2">
    <source>
        <dbReference type="Proteomes" id="UP000250235"/>
    </source>
</evidence>
<evidence type="ECO:0000313" key="1">
    <source>
        <dbReference type="EMBL" id="KZV32323.1"/>
    </source>
</evidence>
<keyword evidence="2" id="KW-1185">Reference proteome</keyword>
<dbReference type="Proteomes" id="UP000250235">
    <property type="component" value="Unassembled WGS sequence"/>
</dbReference>
<dbReference type="AlphaFoldDB" id="A0A2Z7BCV8"/>